<protein>
    <recommendedName>
        <fullName evidence="2">Integrase zinc-binding domain-containing protein</fullName>
    </recommendedName>
</protein>
<gene>
    <name evidence="3" type="ORF">CRG98_003766</name>
</gene>
<dbReference type="Pfam" id="PF17921">
    <property type="entry name" value="Integrase_H2C2"/>
    <property type="match status" value="1"/>
</dbReference>
<dbReference type="EMBL" id="PGOL01000148">
    <property type="protein sequence ID" value="PKI75851.1"/>
    <property type="molecule type" value="Genomic_DNA"/>
</dbReference>
<dbReference type="Proteomes" id="UP000233551">
    <property type="component" value="Unassembled WGS sequence"/>
</dbReference>
<comment type="caution">
    <text evidence="3">The sequence shown here is derived from an EMBL/GenBank/DDBJ whole genome shotgun (WGS) entry which is preliminary data.</text>
</comment>
<proteinExistence type="predicted"/>
<dbReference type="PANTHER" id="PTHR32108">
    <property type="entry name" value="DNA-DIRECTED RNA POLYMERASE SUBUNIT ALPHA"/>
    <property type="match status" value="1"/>
</dbReference>
<evidence type="ECO:0000313" key="3">
    <source>
        <dbReference type="EMBL" id="PKI75851.1"/>
    </source>
</evidence>
<evidence type="ECO:0000259" key="2">
    <source>
        <dbReference type="Pfam" id="PF17921"/>
    </source>
</evidence>
<name>A0A2I0L557_PUNGR</name>
<reference evidence="3 4" key="1">
    <citation type="submission" date="2017-11" db="EMBL/GenBank/DDBJ databases">
        <title>De-novo sequencing of pomegranate (Punica granatum L.) genome.</title>
        <authorList>
            <person name="Akparov Z."/>
            <person name="Amiraslanov A."/>
            <person name="Hajiyeva S."/>
            <person name="Abbasov M."/>
            <person name="Kaur K."/>
            <person name="Hamwieh A."/>
            <person name="Solovyev V."/>
            <person name="Salamov A."/>
            <person name="Braich B."/>
            <person name="Kosarev P."/>
            <person name="Mahmoud A."/>
            <person name="Hajiyev E."/>
            <person name="Babayeva S."/>
            <person name="Izzatullayeva V."/>
            <person name="Mammadov A."/>
            <person name="Mammadov A."/>
            <person name="Sharifova S."/>
            <person name="Ojaghi J."/>
            <person name="Eynullazada K."/>
            <person name="Bayramov B."/>
            <person name="Abdulazimova A."/>
            <person name="Shahmuradov I."/>
        </authorList>
    </citation>
    <scope>NUCLEOTIDE SEQUENCE [LARGE SCALE GENOMIC DNA]</scope>
    <source>
        <strain evidence="4">cv. AG2017</strain>
        <tissue evidence="3">Leaf</tissue>
    </source>
</reference>
<keyword evidence="4" id="KW-1185">Reference proteome</keyword>
<feature type="domain" description="Integrase zinc-binding" evidence="2">
    <location>
        <begin position="488"/>
        <end position="546"/>
    </location>
</feature>
<feature type="region of interest" description="Disordered" evidence="1">
    <location>
        <begin position="81"/>
        <end position="132"/>
    </location>
</feature>
<dbReference type="PANTHER" id="PTHR32108:SF9">
    <property type="entry name" value="REVERSE TRANSCRIPTASE RNASE H-LIKE DOMAIN-CONTAINING PROTEIN"/>
    <property type="match status" value="1"/>
</dbReference>
<dbReference type="InterPro" id="IPR041588">
    <property type="entry name" value="Integrase_H2C2"/>
</dbReference>
<dbReference type="AlphaFoldDB" id="A0A2I0L557"/>
<evidence type="ECO:0000313" key="4">
    <source>
        <dbReference type="Proteomes" id="UP000233551"/>
    </source>
</evidence>
<organism evidence="3 4">
    <name type="scientific">Punica granatum</name>
    <name type="common">Pomegranate</name>
    <dbReference type="NCBI Taxonomy" id="22663"/>
    <lineage>
        <taxon>Eukaryota</taxon>
        <taxon>Viridiplantae</taxon>
        <taxon>Streptophyta</taxon>
        <taxon>Embryophyta</taxon>
        <taxon>Tracheophyta</taxon>
        <taxon>Spermatophyta</taxon>
        <taxon>Magnoliopsida</taxon>
        <taxon>eudicotyledons</taxon>
        <taxon>Gunneridae</taxon>
        <taxon>Pentapetalae</taxon>
        <taxon>rosids</taxon>
        <taxon>malvids</taxon>
        <taxon>Myrtales</taxon>
        <taxon>Lythraceae</taxon>
        <taxon>Punica</taxon>
    </lineage>
</organism>
<dbReference type="Gene3D" id="1.10.340.70">
    <property type="match status" value="1"/>
</dbReference>
<accession>A0A2I0L557</accession>
<sequence>MGSALDWFMTLKADDVPTWTDLSQKFLDQYRFCAETPPTLLDLSMIEMRKGQAFETSQAYAHPVHYVQSYQVPQAYFPTSPTIMQSQPSQQYAHARAQQGRPPASRFPQLAQRAPTPRAQPSSDAQPRPRKQYTTLLAPPSYIFRQLLAGNRIRTEAPGPNFDPAVQNQNLRCEFHEGALGHTLDNCWTLRNKIQEMIDTRQISFNEVKPPNVRANPLPDHGSGSGPSVNMISIAAIEEEEDAQKTPISFVINYAPTKVAFAVVPFVIEGLEAADKGKAPATAFSTISEAVPLPTKKVTDQEAEGFMKVIKASEYKVVEQMGKSPAHISLLALLLSSESHRNALLKVLTAAQVPKDTAPDRIEETVNSIFSNQISFADDELLSEGQGHLRALHIVCKCNNHVVGRVMIDNSSALNVCPVSTLKQMNILEIPNAFSLLLGRPWIHAAGQFPAFTDRHDWRTLRRIAAHFFLSGETLYRRSFDVTLLRCVDENEAQRLMEEVHEGNCGPHMNGLMVAKKLMRLGYFWSTMETDCVKHVRHCHLCQVYANHIRAPPNELHPMAALWPFSMWGMDVIGPVNPKASN</sequence>
<evidence type="ECO:0000256" key="1">
    <source>
        <dbReference type="SAM" id="MobiDB-lite"/>
    </source>
</evidence>
<dbReference type="STRING" id="22663.A0A2I0L557"/>
<feature type="compositionally biased region" description="Polar residues" evidence="1">
    <location>
        <begin position="81"/>
        <end position="92"/>
    </location>
</feature>